<feature type="region of interest" description="Disordered" evidence="1">
    <location>
        <begin position="114"/>
        <end position="133"/>
    </location>
</feature>
<accession>A0A7J6Q4R9</accession>
<dbReference type="Proteomes" id="UP000553632">
    <property type="component" value="Unassembled WGS sequence"/>
</dbReference>
<gene>
    <name evidence="2" type="ORF">FOZ63_018414</name>
</gene>
<feature type="non-terminal residue" evidence="2">
    <location>
        <position position="133"/>
    </location>
</feature>
<proteinExistence type="predicted"/>
<evidence type="ECO:0000313" key="3">
    <source>
        <dbReference type="Proteomes" id="UP000553632"/>
    </source>
</evidence>
<keyword evidence="3" id="KW-1185">Reference proteome</keyword>
<comment type="caution">
    <text evidence="2">The sequence shown here is derived from an EMBL/GenBank/DDBJ whole genome shotgun (WGS) entry which is preliminary data.</text>
</comment>
<feature type="non-terminal residue" evidence="2">
    <location>
        <position position="1"/>
    </location>
</feature>
<evidence type="ECO:0000313" key="2">
    <source>
        <dbReference type="EMBL" id="KAF4703495.1"/>
    </source>
</evidence>
<dbReference type="AlphaFoldDB" id="A0A7J6Q4R9"/>
<sequence length="133" mass="14067">KIIPQPDASLGTKRLGNPGQGGVYQRPIGECGADLSNCTCTYPAGLVGASVSRESSVCGPEYPGWNAWSKIKAITSRSSVRRGAQKLEAAPIRPSGRWNANPSQLASSAAVMIKTAQDRKESANQLTSLREQP</sequence>
<protein>
    <submittedName>
        <fullName evidence="2">Uncharacterized protein</fullName>
    </submittedName>
</protein>
<reference evidence="2 3" key="1">
    <citation type="submission" date="2020-04" db="EMBL/GenBank/DDBJ databases">
        <title>Perkinsus olseni comparative genomics.</title>
        <authorList>
            <person name="Bogema D.R."/>
        </authorList>
    </citation>
    <scope>NUCLEOTIDE SEQUENCE [LARGE SCALE GENOMIC DNA]</scope>
    <source>
        <strain evidence="2 3">ATCC PRA-207</strain>
    </source>
</reference>
<dbReference type="EMBL" id="JABANO010035440">
    <property type="protein sequence ID" value="KAF4703495.1"/>
    <property type="molecule type" value="Genomic_DNA"/>
</dbReference>
<feature type="region of interest" description="Disordered" evidence="1">
    <location>
        <begin position="1"/>
        <end position="21"/>
    </location>
</feature>
<name>A0A7J6Q4R9_PEROL</name>
<evidence type="ECO:0000256" key="1">
    <source>
        <dbReference type="SAM" id="MobiDB-lite"/>
    </source>
</evidence>
<organism evidence="2 3">
    <name type="scientific">Perkinsus olseni</name>
    <name type="common">Perkinsus atlanticus</name>
    <dbReference type="NCBI Taxonomy" id="32597"/>
    <lineage>
        <taxon>Eukaryota</taxon>
        <taxon>Sar</taxon>
        <taxon>Alveolata</taxon>
        <taxon>Perkinsozoa</taxon>
        <taxon>Perkinsea</taxon>
        <taxon>Perkinsida</taxon>
        <taxon>Perkinsidae</taxon>
        <taxon>Perkinsus</taxon>
    </lineage>
</organism>
<feature type="compositionally biased region" description="Polar residues" evidence="1">
    <location>
        <begin position="123"/>
        <end position="133"/>
    </location>
</feature>